<evidence type="ECO:0000256" key="1">
    <source>
        <dbReference type="SAM" id="MobiDB-lite"/>
    </source>
</evidence>
<evidence type="ECO:0000313" key="3">
    <source>
        <dbReference type="EMBL" id="KAF4480977.1"/>
    </source>
</evidence>
<accession>A0A7J6IVR1</accession>
<keyword evidence="2" id="KW-1133">Transmembrane helix</keyword>
<evidence type="ECO:0000313" key="4">
    <source>
        <dbReference type="Proteomes" id="UP000011096"/>
    </source>
</evidence>
<dbReference type="OrthoDB" id="5244249at2759"/>
<keyword evidence="2" id="KW-0472">Membrane</keyword>
<gene>
    <name evidence="3" type="ORF">CGGC5_v011221</name>
</gene>
<keyword evidence="2" id="KW-0812">Transmembrane</keyword>
<feature type="transmembrane region" description="Helical" evidence="2">
    <location>
        <begin position="71"/>
        <end position="94"/>
    </location>
</feature>
<feature type="region of interest" description="Disordered" evidence="1">
    <location>
        <begin position="99"/>
        <end position="130"/>
    </location>
</feature>
<dbReference type="AlphaFoldDB" id="A0A7J6IVR1"/>
<reference evidence="3 4" key="1">
    <citation type="submission" date="2012-08" db="EMBL/GenBank/DDBJ databases">
        <authorList>
            <person name="Gan P.H.P."/>
            <person name="Ikeda K."/>
            <person name="Irieda H."/>
            <person name="Narusaka M."/>
            <person name="O'Connell R.J."/>
            <person name="Narusaka Y."/>
            <person name="Takano Y."/>
            <person name="Kubo Y."/>
            <person name="Shirasu K."/>
        </authorList>
    </citation>
    <scope>NUCLEOTIDE SEQUENCE [LARGE SCALE GENOMIC DNA]</scope>
    <source>
        <strain evidence="3 4">Nara gc5</strain>
    </source>
</reference>
<feature type="region of interest" description="Disordered" evidence="1">
    <location>
        <begin position="250"/>
        <end position="271"/>
    </location>
</feature>
<dbReference type="EMBL" id="ANPB02000006">
    <property type="protein sequence ID" value="KAF4480977.1"/>
    <property type="molecule type" value="Genomic_DNA"/>
</dbReference>
<proteinExistence type="predicted"/>
<evidence type="ECO:0000256" key="2">
    <source>
        <dbReference type="SAM" id="Phobius"/>
    </source>
</evidence>
<dbReference type="RefSeq" id="XP_066008218.1">
    <property type="nucleotide sequence ID" value="XM_066152503.1"/>
</dbReference>
<feature type="compositionally biased region" description="Low complexity" evidence="1">
    <location>
        <begin position="104"/>
        <end position="130"/>
    </location>
</feature>
<comment type="caution">
    <text evidence="3">The sequence shown here is derived from an EMBL/GenBank/DDBJ whole genome shotgun (WGS) entry which is preliminary data.</text>
</comment>
<reference evidence="3 4" key="2">
    <citation type="submission" date="2020-04" db="EMBL/GenBank/DDBJ databases">
        <title>Genome sequencing and assembly of multiple isolates from the Colletotrichum gloeosporioides species complex.</title>
        <authorList>
            <person name="Gan P."/>
            <person name="Shirasu K."/>
        </authorList>
    </citation>
    <scope>NUCLEOTIDE SEQUENCE [LARGE SCALE GENOMIC DNA]</scope>
    <source>
        <strain evidence="3 4">Nara gc5</strain>
    </source>
</reference>
<protein>
    <submittedName>
        <fullName evidence="3">Uncharacterized protein</fullName>
    </submittedName>
</protein>
<dbReference type="Proteomes" id="UP000011096">
    <property type="component" value="Unassembled WGS sequence"/>
</dbReference>
<sequence length="271" mass="28451">MAQNQYAEFDPNSAPQVVVHDAPEVMQMGNLGTGNDGVVEPAWDNSVAQPPQDNPGALKAFCQSLARHKKILISIIALLLLATVLPVVIMKAILRAQWPPPNSPGSGSTPTTFTSEISSSTPLPTPSSTLVPVSQPPPLCGPAYVGSVLMPSSFSCLSVRQAPECNSSKFLRDVNWIGIDNGVGWNFTLTSAQSPQDCCAVCHQSVPEGCNGWLYVKTNTNTPACNIIPGFSGPNKTKSCPSGRPSLVFSNNGDLPPGQGGLGPCADEVRN</sequence>
<dbReference type="GeneID" id="43612760"/>
<keyword evidence="4" id="KW-1185">Reference proteome</keyword>
<organism evidence="3 4">
    <name type="scientific">Colletotrichum fructicola (strain Nara gc5)</name>
    <name type="common">Anthracnose fungus</name>
    <name type="synonym">Colletotrichum gloeosporioides (strain Nara gc5)</name>
    <dbReference type="NCBI Taxonomy" id="1213859"/>
    <lineage>
        <taxon>Eukaryota</taxon>
        <taxon>Fungi</taxon>
        <taxon>Dikarya</taxon>
        <taxon>Ascomycota</taxon>
        <taxon>Pezizomycotina</taxon>
        <taxon>Sordariomycetes</taxon>
        <taxon>Hypocreomycetidae</taxon>
        <taxon>Glomerellales</taxon>
        <taxon>Glomerellaceae</taxon>
        <taxon>Colletotrichum</taxon>
        <taxon>Colletotrichum gloeosporioides species complex</taxon>
    </lineage>
</organism>
<name>A0A7J6IVR1_COLFN</name>
<dbReference type="InParanoid" id="A0A7J6IVR1"/>